<accession>A0A9D4D5N2</accession>
<comment type="caution">
    <text evidence="2">The sequence shown here is derived from an EMBL/GenBank/DDBJ whole genome shotgun (WGS) entry which is preliminary data.</text>
</comment>
<keyword evidence="3" id="KW-1185">Reference proteome</keyword>
<feature type="region of interest" description="Disordered" evidence="1">
    <location>
        <begin position="1"/>
        <end position="42"/>
    </location>
</feature>
<evidence type="ECO:0000313" key="2">
    <source>
        <dbReference type="EMBL" id="KAH3738485.1"/>
    </source>
</evidence>
<dbReference type="Proteomes" id="UP000828390">
    <property type="component" value="Unassembled WGS sequence"/>
</dbReference>
<feature type="compositionally biased region" description="Basic and acidic residues" evidence="1">
    <location>
        <begin position="228"/>
        <end position="238"/>
    </location>
</feature>
<evidence type="ECO:0000313" key="3">
    <source>
        <dbReference type="Proteomes" id="UP000828390"/>
    </source>
</evidence>
<sequence>MPRLSRERTSGDFSAEQTTDKGADQRSPGPIKDSPLAPAEEGQDDAILSKNTCYFGNSNAFDTTTAIFAQIIQSHWEIEDEDEEDEADAIGSDLEDDVDEKGVCHTHNEIVSRLQRIGDDFFERQKQAPHADTNVVDRSQYIRDVATKIMSSNTFEDFIGALPSESAKTIGWEQVALYSVIIHSSIMMVSVGKEIRNTITRYANQYFQSRFSDWINSQPRQLLSFKTEMPRPSRERTSAHFSADQTTDKSADQRSPAPIEESPLEPAEEGRDDAHLSENTCSVGKSYALDTTTAIFAQIIQSPWGIEDEDEEDEADAIGCDSDDGVEEKGVCHTHNEIACRLMRIGDDFFERERQAPHAEIDVVDRSQYIRDIATKIVSSTTFEHFIEALPSEAAKPIGWEQVALYSVIIHSSIMMVGVGTEITNTITSYANQYFKSRFSDWINSQPRQWYSIFDEPRSVPIDQSDCD</sequence>
<dbReference type="EMBL" id="JAIWYP010000011">
    <property type="protein sequence ID" value="KAH3738485.1"/>
    <property type="molecule type" value="Genomic_DNA"/>
</dbReference>
<dbReference type="AlphaFoldDB" id="A0A9D4D5N2"/>
<feature type="compositionally biased region" description="Basic and acidic residues" evidence="1">
    <location>
        <begin position="1"/>
        <end position="10"/>
    </location>
</feature>
<gene>
    <name evidence="2" type="ORF">DPMN_045119</name>
</gene>
<protein>
    <submittedName>
        <fullName evidence="2">Uncharacterized protein</fullName>
    </submittedName>
</protein>
<organism evidence="2 3">
    <name type="scientific">Dreissena polymorpha</name>
    <name type="common">Zebra mussel</name>
    <name type="synonym">Mytilus polymorpha</name>
    <dbReference type="NCBI Taxonomy" id="45954"/>
    <lineage>
        <taxon>Eukaryota</taxon>
        <taxon>Metazoa</taxon>
        <taxon>Spiralia</taxon>
        <taxon>Lophotrochozoa</taxon>
        <taxon>Mollusca</taxon>
        <taxon>Bivalvia</taxon>
        <taxon>Autobranchia</taxon>
        <taxon>Heteroconchia</taxon>
        <taxon>Euheterodonta</taxon>
        <taxon>Imparidentia</taxon>
        <taxon>Neoheterodontei</taxon>
        <taxon>Myida</taxon>
        <taxon>Dreissenoidea</taxon>
        <taxon>Dreissenidae</taxon>
        <taxon>Dreissena</taxon>
    </lineage>
</organism>
<name>A0A9D4D5N2_DREPO</name>
<evidence type="ECO:0000256" key="1">
    <source>
        <dbReference type="SAM" id="MobiDB-lite"/>
    </source>
</evidence>
<reference evidence="2" key="2">
    <citation type="submission" date="2020-11" db="EMBL/GenBank/DDBJ databases">
        <authorList>
            <person name="McCartney M.A."/>
            <person name="Auch B."/>
            <person name="Kono T."/>
            <person name="Mallez S."/>
            <person name="Becker A."/>
            <person name="Gohl D.M."/>
            <person name="Silverstein K.A.T."/>
            <person name="Koren S."/>
            <person name="Bechman K.B."/>
            <person name="Herman A."/>
            <person name="Abrahante J.E."/>
            <person name="Garbe J."/>
        </authorList>
    </citation>
    <scope>NUCLEOTIDE SEQUENCE</scope>
    <source>
        <strain evidence="2">Duluth1</strain>
        <tissue evidence="2">Whole animal</tissue>
    </source>
</reference>
<proteinExistence type="predicted"/>
<reference evidence="2" key="1">
    <citation type="journal article" date="2019" name="bioRxiv">
        <title>The Genome of the Zebra Mussel, Dreissena polymorpha: A Resource for Invasive Species Research.</title>
        <authorList>
            <person name="McCartney M.A."/>
            <person name="Auch B."/>
            <person name="Kono T."/>
            <person name="Mallez S."/>
            <person name="Zhang Y."/>
            <person name="Obille A."/>
            <person name="Becker A."/>
            <person name="Abrahante J.E."/>
            <person name="Garbe J."/>
            <person name="Badalamenti J.P."/>
            <person name="Herman A."/>
            <person name="Mangelson H."/>
            <person name="Liachko I."/>
            <person name="Sullivan S."/>
            <person name="Sone E.D."/>
            <person name="Koren S."/>
            <person name="Silverstein K.A.T."/>
            <person name="Beckman K.B."/>
            <person name="Gohl D.M."/>
        </authorList>
    </citation>
    <scope>NUCLEOTIDE SEQUENCE</scope>
    <source>
        <strain evidence="2">Duluth1</strain>
        <tissue evidence="2">Whole animal</tissue>
    </source>
</reference>
<feature type="region of interest" description="Disordered" evidence="1">
    <location>
        <begin position="226"/>
        <end position="275"/>
    </location>
</feature>